<dbReference type="GO" id="GO:0003677">
    <property type="term" value="F:DNA binding"/>
    <property type="evidence" value="ECO:0007669"/>
    <property type="project" value="UniProtKB-KW"/>
</dbReference>
<evidence type="ECO:0000256" key="2">
    <source>
        <dbReference type="ARBA" id="ARBA00023125"/>
    </source>
</evidence>
<reference evidence="5" key="1">
    <citation type="submission" date="2018-05" db="EMBL/GenBank/DDBJ databases">
        <authorList>
            <person name="Lanie J.A."/>
            <person name="Ng W.-L."/>
            <person name="Kazmierczak K.M."/>
            <person name="Andrzejewski T.M."/>
            <person name="Davidsen T.M."/>
            <person name="Wayne K.J."/>
            <person name="Tettelin H."/>
            <person name="Glass J.I."/>
            <person name="Rusch D."/>
            <person name="Podicherti R."/>
            <person name="Tsui H.-C.T."/>
            <person name="Winkler M.E."/>
        </authorList>
    </citation>
    <scope>NUCLEOTIDE SEQUENCE</scope>
</reference>
<dbReference type="SUPFAM" id="SSF46785">
    <property type="entry name" value="Winged helix' DNA-binding domain"/>
    <property type="match status" value="1"/>
</dbReference>
<feature type="non-terminal residue" evidence="5">
    <location>
        <position position="129"/>
    </location>
</feature>
<evidence type="ECO:0000259" key="4">
    <source>
        <dbReference type="PROSITE" id="PS50949"/>
    </source>
</evidence>
<dbReference type="PANTHER" id="PTHR43537">
    <property type="entry name" value="TRANSCRIPTIONAL REGULATOR, GNTR FAMILY"/>
    <property type="match status" value="1"/>
</dbReference>
<dbReference type="Pfam" id="PF00392">
    <property type="entry name" value="GntR"/>
    <property type="match status" value="1"/>
</dbReference>
<dbReference type="PANTHER" id="PTHR43537:SF20">
    <property type="entry name" value="HTH-TYPE TRANSCRIPTIONAL REPRESSOR GLAR"/>
    <property type="match status" value="1"/>
</dbReference>
<dbReference type="GO" id="GO:0003700">
    <property type="term" value="F:DNA-binding transcription factor activity"/>
    <property type="evidence" value="ECO:0007669"/>
    <property type="project" value="InterPro"/>
</dbReference>
<accession>A0A382MYD2</accession>
<keyword evidence="3" id="KW-0804">Transcription</keyword>
<dbReference type="EMBL" id="UINC01095890">
    <property type="protein sequence ID" value="SVC52331.1"/>
    <property type="molecule type" value="Genomic_DNA"/>
</dbReference>
<keyword evidence="1" id="KW-0805">Transcription regulation</keyword>
<dbReference type="InterPro" id="IPR036388">
    <property type="entry name" value="WH-like_DNA-bd_sf"/>
</dbReference>
<sequence length="129" mass="14383">MQTFKIDPSEFKSQHENGSLSRAESAYGILQSAILKGLLDPGQKLDFETLQTEIGYSSGTIREALTQLKSDGLVKSEVRRGYFVAEVSLKEFLEITELRCILEPLALSKSIAEGNDEWESNLVLAHHKL</sequence>
<dbReference type="InterPro" id="IPR036390">
    <property type="entry name" value="WH_DNA-bd_sf"/>
</dbReference>
<organism evidence="5">
    <name type="scientific">marine metagenome</name>
    <dbReference type="NCBI Taxonomy" id="408172"/>
    <lineage>
        <taxon>unclassified sequences</taxon>
        <taxon>metagenomes</taxon>
        <taxon>ecological metagenomes</taxon>
    </lineage>
</organism>
<protein>
    <recommendedName>
        <fullName evidence="4">HTH gntR-type domain-containing protein</fullName>
    </recommendedName>
</protein>
<evidence type="ECO:0000313" key="5">
    <source>
        <dbReference type="EMBL" id="SVC52331.1"/>
    </source>
</evidence>
<feature type="domain" description="HTH gntR-type" evidence="4">
    <location>
        <begin position="20"/>
        <end position="87"/>
    </location>
</feature>
<dbReference type="CDD" id="cd07377">
    <property type="entry name" value="WHTH_GntR"/>
    <property type="match status" value="1"/>
</dbReference>
<dbReference type="PROSITE" id="PS50949">
    <property type="entry name" value="HTH_GNTR"/>
    <property type="match status" value="1"/>
</dbReference>
<dbReference type="Gene3D" id="1.10.10.10">
    <property type="entry name" value="Winged helix-like DNA-binding domain superfamily/Winged helix DNA-binding domain"/>
    <property type="match status" value="1"/>
</dbReference>
<dbReference type="InterPro" id="IPR000524">
    <property type="entry name" value="Tscrpt_reg_HTH_GntR"/>
</dbReference>
<proteinExistence type="predicted"/>
<evidence type="ECO:0000256" key="1">
    <source>
        <dbReference type="ARBA" id="ARBA00023015"/>
    </source>
</evidence>
<dbReference type="SMART" id="SM00345">
    <property type="entry name" value="HTH_GNTR"/>
    <property type="match status" value="1"/>
</dbReference>
<keyword evidence="2" id="KW-0238">DNA-binding</keyword>
<name>A0A382MYD2_9ZZZZ</name>
<dbReference type="AlphaFoldDB" id="A0A382MYD2"/>
<evidence type="ECO:0000256" key="3">
    <source>
        <dbReference type="ARBA" id="ARBA00023163"/>
    </source>
</evidence>
<gene>
    <name evidence="5" type="ORF">METZ01_LOCUS305185</name>
</gene>